<dbReference type="Pfam" id="PF07691">
    <property type="entry name" value="PA14"/>
    <property type="match status" value="1"/>
</dbReference>
<dbReference type="SUPFAM" id="SSF55545">
    <property type="entry name" value="beta-N-acetylhexosaminidase-like domain"/>
    <property type="match status" value="1"/>
</dbReference>
<dbReference type="PRINTS" id="PR00738">
    <property type="entry name" value="GLHYDRLASE20"/>
</dbReference>
<dbReference type="PANTHER" id="PTHR22600">
    <property type="entry name" value="BETA-HEXOSAMINIDASE"/>
    <property type="match status" value="1"/>
</dbReference>
<evidence type="ECO:0000313" key="8">
    <source>
        <dbReference type="EMBL" id="RHA75916.1"/>
    </source>
</evidence>
<dbReference type="InterPro" id="IPR011658">
    <property type="entry name" value="PA14_dom"/>
</dbReference>
<dbReference type="InterPro" id="IPR015882">
    <property type="entry name" value="HEX_bac_N"/>
</dbReference>
<dbReference type="InterPro" id="IPR059177">
    <property type="entry name" value="GH29D-like_dom"/>
</dbReference>
<dbReference type="GO" id="GO:0016020">
    <property type="term" value="C:membrane"/>
    <property type="evidence" value="ECO:0007669"/>
    <property type="project" value="TreeGrafter"/>
</dbReference>
<dbReference type="GO" id="GO:0005975">
    <property type="term" value="P:carbohydrate metabolic process"/>
    <property type="evidence" value="ECO:0007669"/>
    <property type="project" value="InterPro"/>
</dbReference>
<gene>
    <name evidence="8" type="ORF">DW921_07705</name>
</gene>
<dbReference type="GO" id="GO:0030203">
    <property type="term" value="P:glycosaminoglycan metabolic process"/>
    <property type="evidence" value="ECO:0007669"/>
    <property type="project" value="TreeGrafter"/>
</dbReference>
<sequence length="781" mass="86545">MKNHLLTFCASASFSLLVACSGQPGEVKSYNEGINIIPMPQSLVQQQGAFRLSGSTSLGAASPEAKTIAEFFAAKMRTATGYDITVGESGNITLKLDESLDVNDEGYQLDVTGDAVNVTAKTPQGLFYGMQTFMQLLPAEIESAQKVSGIAWTAQAVSIKDEPRFGYRGIMLDPCRHFMPAENVKKFIDVLSLFKINRLHWHLTDDQGWRIEIKKYPKLTEIGSKRVEGEGTEHSGYYTQEEIKDIVKYAADHFITVVPELELPGHEMAAIAAYPELSCKGEAGTPRVIWGVEDIVMCPGKEDMFKFLEDVIDEMVPLFPSEYFHIGGDECPKTSWKNCPLCQQRIRKEGLTADKNHSAEEKLQSYVIQRMEKYLATKGKKIIGWDEILEGGLAPSATVMSWRGEDGGIAAASMNHTVIMTPGGNGMYLDAYQGDSKIEPVTIGGYTTLEKTYSYNPVPDTLAAMGKGDYVLGVQGNTWSEYMYSEAIREYMTFPRIIAVAEIGWTNLDRKDYKDFERRINNAYVRLDEHNVNYHIPMPEQPNGSCNFVAFTDKATLEFTTSRPMTIVYTTDGSEPTAQSTVYSAPLTFTENTTLKIASALPSGKLSTVRTIQVEKQTLAPAKEVEKTAPGLNMQVFDGMFLNVKDLEAAKLQPRETKVIEETRALTAQTPSPESMRGVKQYASVATGYVNIPEDGVYYISSDLEEVWIDGKLLVNNGGEVKRFSRHDSSVALAKGLHEIKAVFLGHIIGGWPSNWNDGSIKLRKEGQDKFTKITGDMLSH</sequence>
<reference evidence="8 9" key="1">
    <citation type="submission" date="2018-08" db="EMBL/GenBank/DDBJ databases">
        <title>A genome reference for cultivated species of the human gut microbiota.</title>
        <authorList>
            <person name="Zou Y."/>
            <person name="Xue W."/>
            <person name="Luo G."/>
        </authorList>
    </citation>
    <scope>NUCLEOTIDE SEQUENCE [LARGE SCALE GENOMIC DNA]</scope>
    <source>
        <strain evidence="8 9">AM42-38</strain>
    </source>
</reference>
<dbReference type="EC" id="3.2.1.52" evidence="3"/>
<feature type="active site" description="Proton donor" evidence="6">
    <location>
        <position position="330"/>
    </location>
</feature>
<dbReference type="EMBL" id="QSFT01000013">
    <property type="protein sequence ID" value="RHA75916.1"/>
    <property type="molecule type" value="Genomic_DNA"/>
</dbReference>
<evidence type="ECO:0000256" key="2">
    <source>
        <dbReference type="ARBA" id="ARBA00006285"/>
    </source>
</evidence>
<proteinExistence type="inferred from homology"/>
<dbReference type="GO" id="GO:0004563">
    <property type="term" value="F:beta-N-acetylhexosaminidase activity"/>
    <property type="evidence" value="ECO:0007669"/>
    <property type="project" value="UniProtKB-EC"/>
</dbReference>
<evidence type="ECO:0000256" key="1">
    <source>
        <dbReference type="ARBA" id="ARBA00001231"/>
    </source>
</evidence>
<keyword evidence="4" id="KW-0378">Hydrolase</keyword>
<dbReference type="Gene3D" id="3.30.379.10">
    <property type="entry name" value="Chitobiase/beta-hexosaminidase domain 2-like"/>
    <property type="match status" value="1"/>
</dbReference>
<dbReference type="InterPro" id="IPR015883">
    <property type="entry name" value="Glyco_hydro_20_cat"/>
</dbReference>
<dbReference type="GeneID" id="78405181"/>
<dbReference type="CDD" id="cd06563">
    <property type="entry name" value="GH20_chitobiase-like"/>
    <property type="match status" value="1"/>
</dbReference>
<comment type="catalytic activity">
    <reaction evidence="1">
        <text>Hydrolysis of terminal non-reducing N-acetyl-D-hexosamine residues in N-acetyl-beta-D-hexosaminides.</text>
        <dbReference type="EC" id="3.2.1.52"/>
    </reaction>
</comment>
<dbReference type="InterPro" id="IPR025705">
    <property type="entry name" value="Beta_hexosaminidase_sua/sub"/>
</dbReference>
<dbReference type="RefSeq" id="WP_008141404.1">
    <property type="nucleotide sequence ID" value="NZ_CABJGD010000013.1"/>
</dbReference>
<evidence type="ECO:0000313" key="9">
    <source>
        <dbReference type="Proteomes" id="UP000283855"/>
    </source>
</evidence>
<evidence type="ECO:0000256" key="4">
    <source>
        <dbReference type="ARBA" id="ARBA00022801"/>
    </source>
</evidence>
<evidence type="ECO:0000256" key="3">
    <source>
        <dbReference type="ARBA" id="ARBA00012663"/>
    </source>
</evidence>
<dbReference type="AlphaFoldDB" id="A0A413T090"/>
<dbReference type="SMART" id="SM00758">
    <property type="entry name" value="PA14"/>
    <property type="match status" value="1"/>
</dbReference>
<name>A0A413T090_9BACT</name>
<dbReference type="Pfam" id="PF02838">
    <property type="entry name" value="Glyco_hydro_20b"/>
    <property type="match status" value="1"/>
</dbReference>
<accession>A0A413T090</accession>
<organism evidence="8 9">
    <name type="scientific">Phocaeicola coprophilus</name>
    <dbReference type="NCBI Taxonomy" id="387090"/>
    <lineage>
        <taxon>Bacteria</taxon>
        <taxon>Pseudomonadati</taxon>
        <taxon>Bacteroidota</taxon>
        <taxon>Bacteroidia</taxon>
        <taxon>Bacteroidales</taxon>
        <taxon>Bacteroidaceae</taxon>
        <taxon>Phocaeicola</taxon>
    </lineage>
</organism>
<comment type="caution">
    <text evidence="8">The sequence shown here is derived from an EMBL/GenBank/DDBJ whole genome shotgun (WGS) entry which is preliminary data.</text>
</comment>
<dbReference type="Pfam" id="PF13290">
    <property type="entry name" value="CHB_HEX_C_1"/>
    <property type="match status" value="1"/>
</dbReference>
<dbReference type="Gene3D" id="3.20.20.80">
    <property type="entry name" value="Glycosidases"/>
    <property type="match status" value="1"/>
</dbReference>
<dbReference type="SUPFAM" id="SSF51445">
    <property type="entry name" value="(Trans)glycosidases"/>
    <property type="match status" value="1"/>
</dbReference>
<dbReference type="PANTHER" id="PTHR22600:SF57">
    <property type="entry name" value="BETA-N-ACETYLHEXOSAMINIDASE"/>
    <property type="match status" value="1"/>
</dbReference>
<comment type="similarity">
    <text evidence="2">Belongs to the glycosyl hydrolase 20 family.</text>
</comment>
<evidence type="ECO:0000256" key="5">
    <source>
        <dbReference type="ARBA" id="ARBA00023295"/>
    </source>
</evidence>
<feature type="domain" description="PA14" evidence="7">
    <location>
        <begin position="628"/>
        <end position="769"/>
    </location>
</feature>
<dbReference type="InterPro" id="IPR017853">
    <property type="entry name" value="GH"/>
</dbReference>
<dbReference type="InterPro" id="IPR029018">
    <property type="entry name" value="Hex-like_dom2"/>
</dbReference>
<dbReference type="Proteomes" id="UP000283855">
    <property type="component" value="Unassembled WGS sequence"/>
</dbReference>
<protein>
    <recommendedName>
        <fullName evidence="3">beta-N-acetylhexosaminidase</fullName>
        <ecNumber evidence="3">3.2.1.52</ecNumber>
    </recommendedName>
</protein>
<keyword evidence="5" id="KW-0326">Glycosidase</keyword>
<dbReference type="Pfam" id="PF00728">
    <property type="entry name" value="Glyco_hydro_20"/>
    <property type="match status" value="1"/>
</dbReference>
<evidence type="ECO:0000259" key="7">
    <source>
        <dbReference type="SMART" id="SM00758"/>
    </source>
</evidence>
<dbReference type="PROSITE" id="PS51257">
    <property type="entry name" value="PROKAR_LIPOPROTEIN"/>
    <property type="match status" value="1"/>
</dbReference>
<evidence type="ECO:0000256" key="6">
    <source>
        <dbReference type="PIRSR" id="PIRSR625705-1"/>
    </source>
</evidence>